<dbReference type="Proteomes" id="UP001470230">
    <property type="component" value="Unassembled WGS sequence"/>
</dbReference>
<reference evidence="1 2" key="1">
    <citation type="submission" date="2024-04" db="EMBL/GenBank/DDBJ databases">
        <title>Tritrichomonas musculus Genome.</title>
        <authorList>
            <person name="Alves-Ferreira E."/>
            <person name="Grigg M."/>
            <person name="Lorenzi H."/>
            <person name="Galac M."/>
        </authorList>
    </citation>
    <scope>NUCLEOTIDE SEQUENCE [LARGE SCALE GENOMIC DNA]</scope>
    <source>
        <strain evidence="1 2">EAF2021</strain>
    </source>
</reference>
<protein>
    <submittedName>
        <fullName evidence="1">Uncharacterized protein</fullName>
    </submittedName>
</protein>
<keyword evidence="2" id="KW-1185">Reference proteome</keyword>
<name>A0ABR2JP46_9EUKA</name>
<gene>
    <name evidence="1" type="ORF">M9Y10_003218</name>
</gene>
<evidence type="ECO:0000313" key="1">
    <source>
        <dbReference type="EMBL" id="KAK8880538.1"/>
    </source>
</evidence>
<evidence type="ECO:0000313" key="2">
    <source>
        <dbReference type="Proteomes" id="UP001470230"/>
    </source>
</evidence>
<comment type="caution">
    <text evidence="1">The sequence shown here is derived from an EMBL/GenBank/DDBJ whole genome shotgun (WGS) entry which is preliminary data.</text>
</comment>
<organism evidence="1 2">
    <name type="scientific">Tritrichomonas musculus</name>
    <dbReference type="NCBI Taxonomy" id="1915356"/>
    <lineage>
        <taxon>Eukaryota</taxon>
        <taxon>Metamonada</taxon>
        <taxon>Parabasalia</taxon>
        <taxon>Tritrichomonadida</taxon>
        <taxon>Tritrichomonadidae</taxon>
        <taxon>Tritrichomonas</taxon>
    </lineage>
</organism>
<accession>A0ABR2JP46</accession>
<dbReference type="EMBL" id="JAPFFF010000010">
    <property type="protein sequence ID" value="KAK8880538.1"/>
    <property type="molecule type" value="Genomic_DNA"/>
</dbReference>
<sequence length="320" mass="37342">MGGNNSISEVEENDEMLDDEIEEENEEINRFKHANIREAKYVFHETDNIQALPSLDEPIRLSEETRLENGLVTRKLREEQQEKKMNNLKPIDLQAINNLAEGNDVIIDDYDFYTLISLINSLIENHNIAIISTNSMIGKLYEYFNETSTHIGIRTKNLIIKSNSNILDIELCENVDFSNYQVFICLLDQNCNEELNRAILKSICSHDKPIIIYRIFPSYGFADQIIFEELVHQNIFLHAQKPNIICQSSSFIDFHNCSNISFPTLQFANEIIRKSGYQFGFEIFSKDSIKPQETRIRFFCKCSKNKDPCPFYFLYIFKIL</sequence>
<proteinExistence type="predicted"/>